<gene>
    <name evidence="1" type="ORF">LCGC14_1947350</name>
</gene>
<dbReference type="EMBL" id="LAZR01021189">
    <property type="protein sequence ID" value="KKL86176.1"/>
    <property type="molecule type" value="Genomic_DNA"/>
</dbReference>
<dbReference type="AlphaFoldDB" id="A0A0F9G6X4"/>
<comment type="caution">
    <text evidence="1">The sequence shown here is derived from an EMBL/GenBank/DDBJ whole genome shotgun (WGS) entry which is preliminary data.</text>
</comment>
<protein>
    <submittedName>
        <fullName evidence="1">Uncharacterized protein</fullName>
    </submittedName>
</protein>
<evidence type="ECO:0000313" key="1">
    <source>
        <dbReference type="EMBL" id="KKL86176.1"/>
    </source>
</evidence>
<proteinExistence type="predicted"/>
<sequence length="62" mass="7056">MKLRIIKMWETIFLDLGGNGETYTALALSKRGITKAFVLGRHSSLSTENHYIADEEEIEVEE</sequence>
<reference evidence="1" key="1">
    <citation type="journal article" date="2015" name="Nature">
        <title>Complex archaea that bridge the gap between prokaryotes and eukaryotes.</title>
        <authorList>
            <person name="Spang A."/>
            <person name="Saw J.H."/>
            <person name="Jorgensen S.L."/>
            <person name="Zaremba-Niedzwiedzka K."/>
            <person name="Martijn J."/>
            <person name="Lind A.E."/>
            <person name="van Eijk R."/>
            <person name="Schleper C."/>
            <person name="Guy L."/>
            <person name="Ettema T.J."/>
        </authorList>
    </citation>
    <scope>NUCLEOTIDE SEQUENCE</scope>
</reference>
<name>A0A0F9G6X4_9ZZZZ</name>
<accession>A0A0F9G6X4</accession>
<organism evidence="1">
    <name type="scientific">marine sediment metagenome</name>
    <dbReference type="NCBI Taxonomy" id="412755"/>
    <lineage>
        <taxon>unclassified sequences</taxon>
        <taxon>metagenomes</taxon>
        <taxon>ecological metagenomes</taxon>
    </lineage>
</organism>